<sequence>MGNCHSFLQLNNKQGHAEIIIPEDLIVYIAGKKETKALRSAEQTTTPSLRERYIAAPTVDEAAVDEAPVKRLTRSKVAAYLQALGKEEGSGETETRYSWTSLLAPGSYVTRNDVGFEAVSVVYALALTTLKRAQEVASDASDETADSLLDPVRYSTTAKEKSRRLTKPLSMTRTPAWEKRRERVQQLLIEAAEELVALRDIRNTYYPNADAASALPLDLQDAVLGALIHQCLGQAEMLALVRRTRSKIQKARNKPLQDDELSDWVAWAHSAMNHFEEALTLLDEITPADLHWQGQIHGERFHAWIEYLRFRLRTSTAWARCLQGISIWSGSSVDQQARGAALAAFQDGFDTLEAARRHVHKSWCGRWRIDRERVLTALTALEVQFMKLYEPIAKENMRLYLVGRGEQPPALPPPQALIAELEAWPWQDAVESTGSVAPQTSFTNMSGRSASAEATGKENSL</sequence>
<proteinExistence type="predicted"/>
<dbReference type="EMBL" id="VWRR01000014">
    <property type="protein sequence ID" value="KAF6001584.1"/>
    <property type="molecule type" value="Genomic_DNA"/>
</dbReference>
<keyword evidence="3" id="KW-1185">Reference proteome</keyword>
<gene>
    <name evidence="2" type="ORF">F1559_003743</name>
</gene>
<name>A0A7J7IFS9_9RHOD</name>
<dbReference type="OrthoDB" id="10455633at2759"/>
<comment type="caution">
    <text evidence="2">The sequence shown here is derived from an EMBL/GenBank/DDBJ whole genome shotgun (WGS) entry which is preliminary data.</text>
</comment>
<reference evidence="2 3" key="1">
    <citation type="journal article" date="2020" name="J. Phycol.">
        <title>Comparative genome analysis reveals Cyanidiococcus gen. nov., a new extremophilic red algal genus sister to Cyanidioschyzon (Cyanidioschyzonaceae, Rhodophyta).</title>
        <authorList>
            <person name="Liu S.-L."/>
            <person name="Chiang Y.-R."/>
            <person name="Yoon H.S."/>
            <person name="Fu H.-Y."/>
        </authorList>
    </citation>
    <scope>NUCLEOTIDE SEQUENCE [LARGE SCALE GENOMIC DNA]</scope>
    <source>
        <strain evidence="2 3">THAL066</strain>
    </source>
</reference>
<evidence type="ECO:0000256" key="1">
    <source>
        <dbReference type="SAM" id="MobiDB-lite"/>
    </source>
</evidence>
<accession>A0A7J7IFS9</accession>
<dbReference type="AlphaFoldDB" id="A0A7J7IFS9"/>
<dbReference type="Gene3D" id="1.25.40.280">
    <property type="entry name" value="alix/aip1 like domains"/>
    <property type="match status" value="1"/>
</dbReference>
<feature type="region of interest" description="Disordered" evidence="1">
    <location>
        <begin position="434"/>
        <end position="461"/>
    </location>
</feature>
<protein>
    <submittedName>
        <fullName evidence="2">Uncharacterized protein</fullName>
    </submittedName>
</protein>
<organism evidence="2 3">
    <name type="scientific">Cyanidiococcus yangmingshanensis</name>
    <dbReference type="NCBI Taxonomy" id="2690220"/>
    <lineage>
        <taxon>Eukaryota</taxon>
        <taxon>Rhodophyta</taxon>
        <taxon>Bangiophyceae</taxon>
        <taxon>Cyanidiales</taxon>
        <taxon>Cyanidiaceae</taxon>
        <taxon>Cyanidiococcus</taxon>
    </lineage>
</organism>
<feature type="compositionally biased region" description="Polar residues" evidence="1">
    <location>
        <begin position="434"/>
        <end position="449"/>
    </location>
</feature>
<dbReference type="InterPro" id="IPR038898">
    <property type="entry name" value="BROX"/>
</dbReference>
<dbReference type="Proteomes" id="UP000530660">
    <property type="component" value="Unassembled WGS sequence"/>
</dbReference>
<dbReference type="PANTHER" id="PTHR23032">
    <property type="entry name" value="BRO1 DOMAIN-CONTAINING PROTEIN BROX"/>
    <property type="match status" value="1"/>
</dbReference>
<dbReference type="InterPro" id="IPR038499">
    <property type="entry name" value="BRO1_sf"/>
</dbReference>
<dbReference type="PANTHER" id="PTHR23032:SF13">
    <property type="entry name" value="BRO1 DOMAIN-CONTAINING PROTEIN BROX"/>
    <property type="match status" value="1"/>
</dbReference>
<evidence type="ECO:0000313" key="3">
    <source>
        <dbReference type="Proteomes" id="UP000530660"/>
    </source>
</evidence>
<evidence type="ECO:0000313" key="2">
    <source>
        <dbReference type="EMBL" id="KAF6001584.1"/>
    </source>
</evidence>